<proteinExistence type="predicted"/>
<dbReference type="CDD" id="cd03143">
    <property type="entry name" value="A4_beta-galactosidase_middle_domain"/>
    <property type="match status" value="1"/>
</dbReference>
<accession>A0A4Q9DH74</accession>
<dbReference type="InterPro" id="IPR029062">
    <property type="entry name" value="Class_I_gatase-like"/>
</dbReference>
<sequence>MTGWVTHKYSAVFPKRLGGFHTMDWKQNKQPSSEYRIHPFWFWNGEMADDQLERQIAEMADKGVGGFFLCARQGMTIPYLSQAWFAKVRTAVESAEKHGLHVWLYDEYPYPSGIAGGEVTLTLPEAKHYTLVQRSERVAGGSQLTLELPWARILYAKAVPVSKEGARLWEQAVDVRHTIGNFQADPVFQKAGLTAYNQKRFFTYRTIYKMIWDAPPGDWEVVVFQEKEIEDFKYYGTFVDPCHREAMAEFIRLTHDKYAEHLGDHFGKTIKGMFTDEIGLLGHIPWSPQLPAYFRERCGYELQEQLPALYCSDHPNRAKIRYDFFQTVHLLLRESYHKQVHDWCERHGLQYVAEVPAVRMTTQLFSHVPGGDSAHEKLGRPLEWILNKYAGSLRANPKMVSSLARQLGRKRNLIECFHSVGWSMTLQDAKWMIDRMAALGTNMYNFHAFFYTLNGMVKHDAPPSQFLQNPYWPHFRKLGDYTGRISSLMSAGQADIRIAVLDPTTTLWAHMGNPFHGFQYGGSEAGEKARLERLQNDWETIGIRLLQNRRDYDHLDPELLQTAELSAGAMHIGDARYEVLIVPPLTNMEAGAWVKLRQFAEQGGTVIAIGLLPSDRIEEGSPDGQDSADFFGTDSRQSGEWYWGQELAEQADNRQESAASGKPEPQPWEKGQGNVYFIRQHGREGQDAAMHALVELLERVSPAAVKLESGGAEQSFLMQTRRFSDRAGAVFVSHQEDGTLETTLCIDSQRLGFSFPVGHSGFEFSLYDLETGDSQPVAASKGDNGIWRIPLSFAPYQSHLIEWSVPAMSLLEEQPAPEPNPVAANAVLWTLQRQGEWQVKPLAGNAIRFESFGLTIGAGTDMGNLQKLPVKAKTFIDQCDDLSAQLQLPVAFRQTFGTPFRLSVGYPVACTYQTEFTIETMPKSCRLLMDEAAISGEWMLYVNGHPLTREHFSYQELYDHKNIACDVVGYLRPGLNELTVALQVEHDWDGVVDPLYVTGPFGVRFDEQGHPVMTAQPERVSGLPEVFCPGYPYYAGTIGYTRTLDKRELPEGAEFELQLEGWTVHDTVEVLLNGRSLGVRPWSPYRWFGSSQWLTEESNELEVRVTYSLAGLLEGRYFDDASHSLLPVQQFGGNGR</sequence>
<evidence type="ECO:0000313" key="2">
    <source>
        <dbReference type="EMBL" id="TBL70771.1"/>
    </source>
</evidence>
<dbReference type="Pfam" id="PF17132">
    <property type="entry name" value="Glyco_hydro_106"/>
    <property type="match status" value="1"/>
</dbReference>
<organism evidence="2 3">
    <name type="scientific">Paenibacillus thalictri</name>
    <dbReference type="NCBI Taxonomy" id="2527873"/>
    <lineage>
        <taxon>Bacteria</taxon>
        <taxon>Bacillati</taxon>
        <taxon>Bacillota</taxon>
        <taxon>Bacilli</taxon>
        <taxon>Bacillales</taxon>
        <taxon>Paenibacillaceae</taxon>
        <taxon>Paenibacillus</taxon>
    </lineage>
</organism>
<protein>
    <recommendedName>
        <fullName evidence="4">Glycoside hydrolase</fullName>
    </recommendedName>
</protein>
<evidence type="ECO:0000256" key="1">
    <source>
        <dbReference type="SAM" id="MobiDB-lite"/>
    </source>
</evidence>
<dbReference type="Proteomes" id="UP000293142">
    <property type="component" value="Unassembled WGS sequence"/>
</dbReference>
<feature type="region of interest" description="Disordered" evidence="1">
    <location>
        <begin position="650"/>
        <end position="671"/>
    </location>
</feature>
<dbReference type="Gene3D" id="3.40.50.880">
    <property type="match status" value="1"/>
</dbReference>
<gene>
    <name evidence="2" type="ORF">EYB31_32645</name>
</gene>
<reference evidence="2 3" key="1">
    <citation type="submission" date="2019-02" db="EMBL/GenBank/DDBJ databases">
        <title>Paenibacillus sp. nov., isolated from surface-sterilized tissue of Thalictrum simplex L.</title>
        <authorList>
            <person name="Tuo L."/>
        </authorList>
    </citation>
    <scope>NUCLEOTIDE SEQUENCE [LARGE SCALE GENOMIC DNA]</scope>
    <source>
        <strain evidence="2 3">N2SHLJ1</strain>
    </source>
</reference>
<evidence type="ECO:0000313" key="3">
    <source>
        <dbReference type="Proteomes" id="UP000293142"/>
    </source>
</evidence>
<dbReference type="AlphaFoldDB" id="A0A4Q9DH74"/>
<dbReference type="EMBL" id="SIRE01000030">
    <property type="protein sequence ID" value="TBL70771.1"/>
    <property type="molecule type" value="Genomic_DNA"/>
</dbReference>
<dbReference type="PANTHER" id="PTHR36848">
    <property type="entry name" value="DNA-BINDING PROTEIN (PUTATIVE SECRETED PROTEIN)-RELATED"/>
    <property type="match status" value="1"/>
</dbReference>
<dbReference type="OrthoDB" id="9761519at2"/>
<name>A0A4Q9DH74_9BACL</name>
<keyword evidence="3" id="KW-1185">Reference proteome</keyword>
<evidence type="ECO:0008006" key="4">
    <source>
        <dbReference type="Google" id="ProtNLM"/>
    </source>
</evidence>
<dbReference type="PANTHER" id="PTHR36848:SF2">
    <property type="entry name" value="SECRETED PROTEIN"/>
    <property type="match status" value="1"/>
</dbReference>
<dbReference type="InterPro" id="IPR053161">
    <property type="entry name" value="Ulvan_degrading_GH"/>
</dbReference>
<comment type="caution">
    <text evidence="2">The sequence shown here is derived from an EMBL/GenBank/DDBJ whole genome shotgun (WGS) entry which is preliminary data.</text>
</comment>